<dbReference type="InterPro" id="IPR036388">
    <property type="entry name" value="WH-like_DNA-bd_sf"/>
</dbReference>
<dbReference type="SUPFAM" id="SSF55781">
    <property type="entry name" value="GAF domain-like"/>
    <property type="match status" value="1"/>
</dbReference>
<feature type="domain" description="Winged helix-turn-helix transcription repressor HrcA DNA-binding" evidence="7">
    <location>
        <begin position="5"/>
        <end position="73"/>
    </location>
</feature>
<evidence type="ECO:0000259" key="6">
    <source>
        <dbReference type="Pfam" id="PF01628"/>
    </source>
</evidence>
<dbReference type="HAMAP" id="MF_00081">
    <property type="entry name" value="HrcA"/>
    <property type="match status" value="1"/>
</dbReference>
<dbReference type="GO" id="GO:0045892">
    <property type="term" value="P:negative regulation of DNA-templated transcription"/>
    <property type="evidence" value="ECO:0007669"/>
    <property type="project" value="UniProtKB-UniRule"/>
</dbReference>
<evidence type="ECO:0000313" key="9">
    <source>
        <dbReference type="Proteomes" id="UP000671913"/>
    </source>
</evidence>
<dbReference type="GO" id="GO:0003677">
    <property type="term" value="F:DNA binding"/>
    <property type="evidence" value="ECO:0007669"/>
    <property type="project" value="InterPro"/>
</dbReference>
<dbReference type="Pfam" id="PF03444">
    <property type="entry name" value="WHD_HrcA"/>
    <property type="match status" value="1"/>
</dbReference>
<dbReference type="Gene3D" id="3.30.390.60">
    <property type="entry name" value="Heat-inducible transcription repressor hrca homolog, domain 3"/>
    <property type="match status" value="1"/>
</dbReference>
<dbReference type="Gene3D" id="1.10.10.10">
    <property type="entry name" value="Winged helix-like DNA-binding domain superfamily/Winged helix DNA-binding domain"/>
    <property type="match status" value="1"/>
</dbReference>
<dbReference type="KEGG" id="aaut:ACETAC_04755"/>
<dbReference type="EMBL" id="CP060096">
    <property type="protein sequence ID" value="QSZ28163.1"/>
    <property type="molecule type" value="Genomic_DNA"/>
</dbReference>
<evidence type="ECO:0000256" key="1">
    <source>
        <dbReference type="ARBA" id="ARBA00022491"/>
    </source>
</evidence>
<dbReference type="Proteomes" id="UP000671913">
    <property type="component" value="Chromosome"/>
</dbReference>
<dbReference type="PANTHER" id="PTHR34824:SF1">
    <property type="entry name" value="HEAT-INDUCIBLE TRANSCRIPTION REPRESSOR HRCA"/>
    <property type="match status" value="1"/>
</dbReference>
<dbReference type="PIRSF" id="PIRSF005485">
    <property type="entry name" value="HrcA"/>
    <property type="match status" value="1"/>
</dbReference>
<dbReference type="InterPro" id="IPR021153">
    <property type="entry name" value="HrcA_C"/>
</dbReference>
<evidence type="ECO:0000256" key="5">
    <source>
        <dbReference type="HAMAP-Rule" id="MF_00081"/>
    </source>
</evidence>
<dbReference type="PANTHER" id="PTHR34824">
    <property type="entry name" value="HEAT-INDUCIBLE TRANSCRIPTION REPRESSOR HRCA"/>
    <property type="match status" value="1"/>
</dbReference>
<dbReference type="Gene3D" id="3.30.450.40">
    <property type="match status" value="1"/>
</dbReference>
<dbReference type="Pfam" id="PF01628">
    <property type="entry name" value="HrcA"/>
    <property type="match status" value="1"/>
</dbReference>
<sequence>MPLDERKKKILEAIINEYILTVEPIGSRTIAKKYDLGISPATIRNEMADLEEMGYIEQPYTSAGRIPSDKGYRYYVNNIIENYLSETYLKDIELFDQMLVEIDDIVKKFAKFLSDRTKHTIVVKMPKIDENKIKRVQIIPVDSKKIVLLIITESGIIKNYLINLSMEIDCNNMEFLNNLLNDKLAGKNERDMDNNLKNEIKSWSRNAEFLIDEITNGIIKSLGQIEDIELYIEGSSNILNFPEYRDMIKAKNFFELLGNRDIMNTVLEPEQDILDVTIGSENKFDNMKDLSIIKATYLINEEIAGSLGIIGPTRMNYFKLLNEINVIAKELSYVLSNIYRNTER</sequence>
<evidence type="ECO:0000256" key="3">
    <source>
        <dbReference type="ARBA" id="ARBA00023016"/>
    </source>
</evidence>
<dbReference type="InterPro" id="IPR029016">
    <property type="entry name" value="GAF-like_dom_sf"/>
</dbReference>
<protein>
    <recommendedName>
        <fullName evidence="5">Heat-inducible transcription repressor HrcA</fullName>
    </recommendedName>
</protein>
<evidence type="ECO:0000313" key="8">
    <source>
        <dbReference type="EMBL" id="QSZ28163.1"/>
    </source>
</evidence>
<comment type="similarity">
    <text evidence="5">Belongs to the HrcA family.</text>
</comment>
<dbReference type="InterPro" id="IPR036390">
    <property type="entry name" value="WH_DNA-bd_sf"/>
</dbReference>
<proteinExistence type="inferred from homology"/>
<keyword evidence="2 5" id="KW-0805">Transcription regulation</keyword>
<dbReference type="InterPro" id="IPR002571">
    <property type="entry name" value="HrcA"/>
</dbReference>
<name>A0A975GB81_9THEO</name>
<dbReference type="SUPFAM" id="SSF46785">
    <property type="entry name" value="Winged helix' DNA-binding domain"/>
    <property type="match status" value="1"/>
</dbReference>
<dbReference type="InterPro" id="IPR023120">
    <property type="entry name" value="WHTH_transcript_rep_HrcA_IDD"/>
</dbReference>
<feature type="domain" description="Heat-inducible transcription repressor HrcA C-terminal" evidence="6">
    <location>
        <begin position="103"/>
        <end position="319"/>
    </location>
</feature>
<organism evidence="8 9">
    <name type="scientific">Aceticella autotrophica</name>
    <dbReference type="NCBI Taxonomy" id="2755338"/>
    <lineage>
        <taxon>Bacteria</taxon>
        <taxon>Bacillati</taxon>
        <taxon>Bacillota</taxon>
        <taxon>Clostridia</taxon>
        <taxon>Thermoanaerobacterales</taxon>
        <taxon>Thermoanaerobacteraceae</taxon>
        <taxon>Aceticella</taxon>
    </lineage>
</organism>
<comment type="function">
    <text evidence="5">Negative regulator of class I heat shock genes (grpE-dnaK-dnaJ and groELS operons). Prevents heat-shock induction of these operons.</text>
</comment>
<reference evidence="8" key="1">
    <citation type="submission" date="2020-08" db="EMBL/GenBank/DDBJ databases">
        <title>Genomic insights into the carbon and energy metabolism of the first obligate autotrophic acetogenic bacterium Aceticella autotrophica gen. nov., sp. nov.</title>
        <authorList>
            <person name="Toshchakov S.V."/>
            <person name="Elcheninov A.G."/>
            <person name="Kublanov I.V."/>
            <person name="Frolov E.N."/>
            <person name="Lebedinsky A.V."/>
        </authorList>
    </citation>
    <scope>NUCLEOTIDE SEQUENCE</scope>
    <source>
        <strain evidence="8">3443-3Ac</strain>
    </source>
</reference>
<accession>A0A975GB81</accession>
<dbReference type="RefSeq" id="WP_284680902.1">
    <property type="nucleotide sequence ID" value="NZ_CP060096.1"/>
</dbReference>
<keyword evidence="9" id="KW-1185">Reference proteome</keyword>
<keyword evidence="3 5" id="KW-0346">Stress response</keyword>
<dbReference type="NCBIfam" id="TIGR00331">
    <property type="entry name" value="hrcA"/>
    <property type="match status" value="1"/>
</dbReference>
<keyword evidence="1 5" id="KW-0678">Repressor</keyword>
<gene>
    <name evidence="5 8" type="primary">hrcA</name>
    <name evidence="8" type="ORF">ACETAC_04755</name>
</gene>
<evidence type="ECO:0000259" key="7">
    <source>
        <dbReference type="Pfam" id="PF03444"/>
    </source>
</evidence>
<dbReference type="AlphaFoldDB" id="A0A975GB81"/>
<evidence type="ECO:0000256" key="4">
    <source>
        <dbReference type="ARBA" id="ARBA00023163"/>
    </source>
</evidence>
<dbReference type="InterPro" id="IPR005104">
    <property type="entry name" value="WHTH_HrcA_DNA-bd"/>
</dbReference>
<evidence type="ECO:0000256" key="2">
    <source>
        <dbReference type="ARBA" id="ARBA00023015"/>
    </source>
</evidence>
<keyword evidence="4 5" id="KW-0804">Transcription</keyword>